<keyword evidence="4" id="KW-0132">Cell division</keyword>
<feature type="compositionally biased region" description="Basic residues" evidence="10">
    <location>
        <begin position="376"/>
        <end position="392"/>
    </location>
</feature>
<evidence type="ECO:0000256" key="1">
    <source>
        <dbReference type="ARBA" id="ARBA00004629"/>
    </source>
</evidence>
<organism evidence="11 12">
    <name type="scientific">Rhizoctonia solani</name>
    <dbReference type="NCBI Taxonomy" id="456999"/>
    <lineage>
        <taxon>Eukaryota</taxon>
        <taxon>Fungi</taxon>
        <taxon>Dikarya</taxon>
        <taxon>Basidiomycota</taxon>
        <taxon>Agaricomycotina</taxon>
        <taxon>Agaricomycetes</taxon>
        <taxon>Cantharellales</taxon>
        <taxon>Ceratobasidiaceae</taxon>
        <taxon>Rhizoctonia</taxon>
    </lineage>
</organism>
<feature type="region of interest" description="Disordered" evidence="10">
    <location>
        <begin position="325"/>
        <end position="417"/>
    </location>
</feature>
<dbReference type="GO" id="GO:0000444">
    <property type="term" value="C:MIS12/MIND type complex"/>
    <property type="evidence" value="ECO:0007669"/>
    <property type="project" value="TreeGrafter"/>
</dbReference>
<dbReference type="PANTHER" id="PTHR14527:SF2">
    <property type="entry name" value="PROTEIN MIS12 HOMOLOG"/>
    <property type="match status" value="1"/>
</dbReference>
<evidence type="ECO:0000256" key="8">
    <source>
        <dbReference type="ARBA" id="ARBA00023306"/>
    </source>
</evidence>
<dbReference type="GO" id="GO:0005634">
    <property type="term" value="C:nucleus"/>
    <property type="evidence" value="ECO:0007669"/>
    <property type="project" value="InterPro"/>
</dbReference>
<dbReference type="InterPro" id="IPR008685">
    <property type="entry name" value="Centromere_Mis12"/>
</dbReference>
<dbReference type="GO" id="GO:0051382">
    <property type="term" value="P:kinetochore assembly"/>
    <property type="evidence" value="ECO:0007669"/>
    <property type="project" value="TreeGrafter"/>
</dbReference>
<dbReference type="PANTHER" id="PTHR14527">
    <property type="entry name" value="PROTEIN MIS12 HOMOLOG"/>
    <property type="match status" value="1"/>
</dbReference>
<accession>A0A8H7H4U3</accession>
<gene>
    <name evidence="11" type="ORF">RHS04_08026</name>
</gene>
<dbReference type="GO" id="GO:0051301">
    <property type="term" value="P:cell division"/>
    <property type="evidence" value="ECO:0007669"/>
    <property type="project" value="UniProtKB-KW"/>
</dbReference>
<evidence type="ECO:0000256" key="7">
    <source>
        <dbReference type="ARBA" id="ARBA00023054"/>
    </source>
</evidence>
<evidence type="ECO:0000256" key="9">
    <source>
        <dbReference type="ARBA" id="ARBA00023328"/>
    </source>
</evidence>
<dbReference type="EMBL" id="JACYCC010000214">
    <property type="protein sequence ID" value="KAF8671975.1"/>
    <property type="molecule type" value="Genomic_DNA"/>
</dbReference>
<evidence type="ECO:0000256" key="3">
    <source>
        <dbReference type="ARBA" id="ARBA00022454"/>
    </source>
</evidence>
<comment type="subcellular location">
    <subcellularLocation>
        <location evidence="1">Chromosome</location>
        <location evidence="1">Centromere</location>
        <location evidence="1">Kinetochore</location>
    </subcellularLocation>
</comment>
<keyword evidence="7" id="KW-0175">Coiled coil</keyword>
<sequence length="417" mass="46002">MGIASCLKFELGNSSYAQLYGCGCGACFLLDLGLEPRPGLGNCHLWLPLLELIHDPSDFWRLTLPPASHVIAANPNKWQNQNALLTELLGFVPQLLLDDIADAATDTVNNAIDGLEVYLRNEWLPKHTSESPSQDELDAEIDSGLLEFQTLLCGHRDMSIDMLETWSMRNVFCVPEGLNMVMPHQKGLDLSTPQGKDVQMQVELDVMRRKIENARRFQEQLKQAEQVTEHRLERSKARLDRVKTLQELDPKKIEHLPAAYRSLLTTISSLPTTTPPLPMSISSTKKHTESRAEFIDWAVKRLVTSTTAGPSGKLDLLAQNVRQDEEGDDEFMLAGPPSTGAPNTPGVAGERGPGESLASHEASLVDSEESSVLNTSKRRRSSVAGGSKRRRSSMGLSERARAIGGELSTETRQDEAE</sequence>
<evidence type="ECO:0000256" key="6">
    <source>
        <dbReference type="ARBA" id="ARBA00022838"/>
    </source>
</evidence>
<proteinExistence type="inferred from homology"/>
<evidence type="ECO:0000256" key="4">
    <source>
        <dbReference type="ARBA" id="ARBA00022618"/>
    </source>
</evidence>
<dbReference type="Proteomes" id="UP000650582">
    <property type="component" value="Unassembled WGS sequence"/>
</dbReference>
<comment type="similarity">
    <text evidence="2">Belongs to the mis12 family.</text>
</comment>
<evidence type="ECO:0000313" key="11">
    <source>
        <dbReference type="EMBL" id="KAF8671975.1"/>
    </source>
</evidence>
<dbReference type="GO" id="GO:0000070">
    <property type="term" value="P:mitotic sister chromatid segregation"/>
    <property type="evidence" value="ECO:0007669"/>
    <property type="project" value="TreeGrafter"/>
</dbReference>
<keyword evidence="5" id="KW-0498">Mitosis</keyword>
<name>A0A8H7H4U3_9AGAM</name>
<keyword evidence="8" id="KW-0131">Cell cycle</keyword>
<dbReference type="AlphaFoldDB" id="A0A8H7H4U3"/>
<reference evidence="11" key="1">
    <citation type="submission" date="2020-09" db="EMBL/GenBank/DDBJ databases">
        <title>Comparative genome analyses of four rice-infecting Rhizoctonia solani isolates reveal extensive enrichment of homogalacturonan modification genes.</title>
        <authorList>
            <person name="Lee D.-Y."/>
            <person name="Jeon J."/>
            <person name="Kim K.-T."/>
            <person name="Cheong K."/>
            <person name="Song H."/>
            <person name="Choi G."/>
            <person name="Ko J."/>
            <person name="Opiyo S.O."/>
            <person name="Zuo S."/>
            <person name="Madhav S."/>
            <person name="Lee Y.-H."/>
            <person name="Wang G.-L."/>
        </authorList>
    </citation>
    <scope>NUCLEOTIDE SEQUENCE</scope>
    <source>
        <strain evidence="11">AG1-IA YN-7</strain>
    </source>
</reference>
<keyword evidence="3" id="KW-0158">Chromosome</keyword>
<keyword evidence="9" id="KW-0137">Centromere</keyword>
<evidence type="ECO:0000256" key="10">
    <source>
        <dbReference type="SAM" id="MobiDB-lite"/>
    </source>
</evidence>
<dbReference type="Pfam" id="PF05859">
    <property type="entry name" value="Mis12"/>
    <property type="match status" value="1"/>
</dbReference>
<evidence type="ECO:0000256" key="2">
    <source>
        <dbReference type="ARBA" id="ARBA00008643"/>
    </source>
</evidence>
<comment type="caution">
    <text evidence="11">The sequence shown here is derived from an EMBL/GenBank/DDBJ whole genome shotgun (WGS) entry which is preliminary data.</text>
</comment>
<keyword evidence="6" id="KW-0995">Kinetochore</keyword>
<evidence type="ECO:0000313" key="12">
    <source>
        <dbReference type="Proteomes" id="UP000650582"/>
    </source>
</evidence>
<protein>
    <submittedName>
        <fullName evidence="11">Mis12 protein</fullName>
    </submittedName>
</protein>
<evidence type="ECO:0000256" key="5">
    <source>
        <dbReference type="ARBA" id="ARBA00022776"/>
    </source>
</evidence>